<dbReference type="EMBL" id="HG739326">
    <property type="protein sequence ID" value="CDP18465.1"/>
    <property type="molecule type" value="Genomic_DNA"/>
</dbReference>
<dbReference type="Proteomes" id="UP000295252">
    <property type="component" value="Unassembled WGS sequence"/>
</dbReference>
<protein>
    <submittedName>
        <fullName evidence="2">DH200=94 genomic scaffold, scaffold_242</fullName>
    </submittedName>
</protein>
<dbReference type="Gramene" id="CDP18465">
    <property type="protein sequence ID" value="CDP18465"/>
    <property type="gene ID" value="GSCOC_T00007997001"/>
</dbReference>
<reference evidence="3" key="1">
    <citation type="journal article" date="2014" name="Science">
        <title>The coffee genome provides insight into the convergent evolution of caffeine biosynthesis.</title>
        <authorList>
            <person name="Denoeud F."/>
            <person name="Carretero-Paulet L."/>
            <person name="Dereeper A."/>
            <person name="Droc G."/>
            <person name="Guyot R."/>
            <person name="Pietrella M."/>
            <person name="Zheng C."/>
            <person name="Alberti A."/>
            <person name="Anthony F."/>
            <person name="Aprea G."/>
            <person name="Aury J.M."/>
            <person name="Bento P."/>
            <person name="Bernard M."/>
            <person name="Bocs S."/>
            <person name="Campa C."/>
            <person name="Cenci A."/>
            <person name="Combes M.C."/>
            <person name="Crouzillat D."/>
            <person name="Da Silva C."/>
            <person name="Daddiego L."/>
            <person name="De Bellis F."/>
            <person name="Dussert S."/>
            <person name="Garsmeur O."/>
            <person name="Gayraud T."/>
            <person name="Guignon V."/>
            <person name="Jahn K."/>
            <person name="Jamilloux V."/>
            <person name="Joet T."/>
            <person name="Labadie K."/>
            <person name="Lan T."/>
            <person name="Leclercq J."/>
            <person name="Lepelley M."/>
            <person name="Leroy T."/>
            <person name="Li L.T."/>
            <person name="Librado P."/>
            <person name="Lopez L."/>
            <person name="Munoz A."/>
            <person name="Noel B."/>
            <person name="Pallavicini A."/>
            <person name="Perrotta G."/>
            <person name="Poncet V."/>
            <person name="Pot D."/>
            <person name="Priyono X."/>
            <person name="Rigoreau M."/>
            <person name="Rouard M."/>
            <person name="Rozas J."/>
            <person name="Tranchant-Dubreuil C."/>
            <person name="VanBuren R."/>
            <person name="Zhang Q."/>
            <person name="Andrade A.C."/>
            <person name="Argout X."/>
            <person name="Bertrand B."/>
            <person name="de Kochko A."/>
            <person name="Graziosi G."/>
            <person name="Henry R.J."/>
            <person name="Jayarama X."/>
            <person name="Ming R."/>
            <person name="Nagai C."/>
            <person name="Rounsley S."/>
            <person name="Sankoff D."/>
            <person name="Giuliano G."/>
            <person name="Albert V.A."/>
            <person name="Wincker P."/>
            <person name="Lashermes P."/>
        </authorList>
    </citation>
    <scope>NUCLEOTIDE SEQUENCE [LARGE SCALE GENOMIC DNA]</scope>
    <source>
        <strain evidence="3">cv. DH200-94</strain>
    </source>
</reference>
<evidence type="ECO:0000256" key="1">
    <source>
        <dbReference type="SAM" id="MobiDB-lite"/>
    </source>
</evidence>
<evidence type="ECO:0000313" key="2">
    <source>
        <dbReference type="EMBL" id="CDP18465.1"/>
    </source>
</evidence>
<keyword evidence="3" id="KW-1185">Reference proteome</keyword>
<dbReference type="InParanoid" id="A0A068VC85"/>
<accession>A0A068VC85</accession>
<name>A0A068VC85_COFCA</name>
<gene>
    <name evidence="2" type="ORF">GSCOC_T00007997001</name>
</gene>
<dbReference type="AlphaFoldDB" id="A0A068VC85"/>
<organism evidence="2 3">
    <name type="scientific">Coffea canephora</name>
    <name type="common">Robusta coffee</name>
    <dbReference type="NCBI Taxonomy" id="49390"/>
    <lineage>
        <taxon>Eukaryota</taxon>
        <taxon>Viridiplantae</taxon>
        <taxon>Streptophyta</taxon>
        <taxon>Embryophyta</taxon>
        <taxon>Tracheophyta</taxon>
        <taxon>Spermatophyta</taxon>
        <taxon>Magnoliopsida</taxon>
        <taxon>eudicotyledons</taxon>
        <taxon>Gunneridae</taxon>
        <taxon>Pentapetalae</taxon>
        <taxon>asterids</taxon>
        <taxon>lamiids</taxon>
        <taxon>Gentianales</taxon>
        <taxon>Rubiaceae</taxon>
        <taxon>Ixoroideae</taxon>
        <taxon>Gardenieae complex</taxon>
        <taxon>Bertiereae - Coffeeae clade</taxon>
        <taxon>Coffeeae</taxon>
        <taxon>Coffea</taxon>
    </lineage>
</organism>
<proteinExistence type="predicted"/>
<evidence type="ECO:0000313" key="3">
    <source>
        <dbReference type="Proteomes" id="UP000295252"/>
    </source>
</evidence>
<feature type="compositionally biased region" description="Polar residues" evidence="1">
    <location>
        <begin position="28"/>
        <end position="42"/>
    </location>
</feature>
<sequence>MYSYVCVERLDSIEGTRSGWGRGRESRQPTSERSTGEISSGPNPKPRVDPNVQIATAMQQMTNLLAQVVQQ</sequence>
<feature type="region of interest" description="Disordered" evidence="1">
    <location>
        <begin position="15"/>
        <end position="49"/>
    </location>
</feature>